<dbReference type="InterPro" id="IPR002052">
    <property type="entry name" value="DNA_methylase_N6_adenine_CS"/>
</dbReference>
<comment type="similarity">
    <text evidence="1">Belongs to the N(4)/N(6)-methyltransferase family.</text>
</comment>
<dbReference type="GO" id="GO:0008170">
    <property type="term" value="F:N-methyltransferase activity"/>
    <property type="evidence" value="ECO:0007669"/>
    <property type="project" value="InterPro"/>
</dbReference>
<dbReference type="InterPro" id="IPR003356">
    <property type="entry name" value="DNA_methylase_A-5"/>
</dbReference>
<dbReference type="PRINTS" id="PR00507">
    <property type="entry name" value="N12N6MTFRASE"/>
</dbReference>
<keyword evidence="2" id="KW-0680">Restriction system</keyword>
<proteinExistence type="inferred from homology"/>
<evidence type="ECO:0000256" key="1">
    <source>
        <dbReference type="ARBA" id="ARBA00006594"/>
    </source>
</evidence>
<evidence type="ECO:0000256" key="2">
    <source>
        <dbReference type="ARBA" id="ARBA00022747"/>
    </source>
</evidence>
<dbReference type="PANTHER" id="PTHR42998:SF1">
    <property type="entry name" value="TYPE I RESTRICTION ENZYME HINDI METHYLASE SUBUNIT"/>
    <property type="match status" value="1"/>
</dbReference>
<dbReference type="InterPro" id="IPR029063">
    <property type="entry name" value="SAM-dependent_MTases_sf"/>
</dbReference>
<reference evidence="5" key="1">
    <citation type="submission" date="2022-06" db="EMBL/GenBank/DDBJ databases">
        <title>Aeoliella straminimaris, a novel planctomycete from sediments.</title>
        <authorList>
            <person name="Vitorino I.R."/>
            <person name="Lage O.M."/>
        </authorList>
    </citation>
    <scope>NUCLEOTIDE SEQUENCE</scope>
    <source>
        <strain evidence="5">ICT_H6.2</strain>
    </source>
</reference>
<dbReference type="InterPro" id="IPR052916">
    <property type="entry name" value="Type-I_RE_MTase_Subunit"/>
</dbReference>
<feature type="compositionally biased region" description="Basic residues" evidence="3">
    <location>
        <begin position="1"/>
        <end position="12"/>
    </location>
</feature>
<evidence type="ECO:0000313" key="5">
    <source>
        <dbReference type="EMBL" id="MCO6042670.1"/>
    </source>
</evidence>
<comment type="caution">
    <text evidence="5">The sequence shown here is derived from an EMBL/GenBank/DDBJ whole genome shotgun (WGS) entry which is preliminary data.</text>
</comment>
<dbReference type="SUPFAM" id="SSF53335">
    <property type="entry name" value="S-adenosyl-L-methionine-dependent methyltransferases"/>
    <property type="match status" value="1"/>
</dbReference>
<sequence>MAKKKKAVRKKKGADAILTADPSVDDGDLPEGQAVDSVQLDEGQVVDLVTGEVVKLNDLELIIQEEQRKLLEEFGYPEEQKADLIRRKFRVRPKQLKAKAFPLVVLRSNGGDSDVDDQDRVYILMDIQKPKVKAEDSKKGAEGLAEFLRDTPGAEYAVWTNGTDRVVYWKETGRIKIRTRLINDIPRFGRGPEDCFAPGKQALRAASGLSLRQAFQRCHDYVYANRGGSNETIFWEFLKIVFAKIQDERCIQKAESEGAEYERRFRIASLEERNDAEKSQRVKDRVEELYAEVRQLYPELFAQQVEEVDLAPRILTYVVAQLADYDFLNSSVDVKGEAYEAIVGKNLQGTRGEFFTPRNAVKMGIRMLDPEPGMKCIDPACGTGGFIVVILNYMAAKIARRMESEGKDPKAKDLSEYNHELKLASQRIFGLDINPNLVRVARMNMVMNNDGQGGITHLGSLDRPESWEFPPGKTKTYQSDGKFKDVDIASYFRDELQEGTFDICASNPPFGTKIKIDSEAILSQYDLARRWSYDEERDLWSATPALQAGVSPEILFLERCVKLLKPGTGQLCIVLPDGLLGNPDDEYIRVWLMRHCEVLALVDMPVELFLPKVGMQTHLVFLRRKTTDEMNEESLGGELKDYPIFMAIAKNVGKDRRDNQIFKRDREGRILDHFRNANGQDLHGAYLKASVLDFLPFVDQYGRMVDDDLPFIAKAYHDFLSAKEEGTVDYER</sequence>
<dbReference type="GO" id="GO:0009307">
    <property type="term" value="P:DNA restriction-modification system"/>
    <property type="evidence" value="ECO:0007669"/>
    <property type="project" value="UniProtKB-KW"/>
</dbReference>
<keyword evidence="6" id="KW-1185">Reference proteome</keyword>
<dbReference type="Proteomes" id="UP001155241">
    <property type="component" value="Unassembled WGS sequence"/>
</dbReference>
<accession>A0A9X2JE65</accession>
<dbReference type="PANTHER" id="PTHR42998">
    <property type="entry name" value="TYPE I RESTRICTION ENZYME HINDVIIP M PROTEIN-RELATED"/>
    <property type="match status" value="1"/>
</dbReference>
<dbReference type="AlphaFoldDB" id="A0A9X2JE65"/>
<feature type="region of interest" description="Disordered" evidence="3">
    <location>
        <begin position="1"/>
        <end position="32"/>
    </location>
</feature>
<feature type="domain" description="DNA methylase adenine-specific" evidence="4">
    <location>
        <begin position="332"/>
        <end position="681"/>
    </location>
</feature>
<evidence type="ECO:0000313" key="6">
    <source>
        <dbReference type="Proteomes" id="UP001155241"/>
    </source>
</evidence>
<dbReference type="EMBL" id="JAMXLR010000006">
    <property type="protein sequence ID" value="MCO6042670.1"/>
    <property type="molecule type" value="Genomic_DNA"/>
</dbReference>
<dbReference type="GO" id="GO:0003677">
    <property type="term" value="F:DNA binding"/>
    <property type="evidence" value="ECO:0007669"/>
    <property type="project" value="InterPro"/>
</dbReference>
<dbReference type="GO" id="GO:0032259">
    <property type="term" value="P:methylation"/>
    <property type="evidence" value="ECO:0007669"/>
    <property type="project" value="UniProtKB-KW"/>
</dbReference>
<keyword evidence="5" id="KW-0489">Methyltransferase</keyword>
<dbReference type="RefSeq" id="WP_252850766.1">
    <property type="nucleotide sequence ID" value="NZ_JAMXLR010000006.1"/>
</dbReference>
<protein>
    <submittedName>
        <fullName evidence="5">N-6 DNA methylase</fullName>
    </submittedName>
</protein>
<name>A0A9X2JE65_9BACT</name>
<dbReference type="PROSITE" id="PS00092">
    <property type="entry name" value="N6_MTASE"/>
    <property type="match status" value="1"/>
</dbReference>
<dbReference type="Pfam" id="PF02384">
    <property type="entry name" value="N6_Mtase"/>
    <property type="match status" value="1"/>
</dbReference>
<gene>
    <name evidence="5" type="ORF">NG895_02010</name>
</gene>
<evidence type="ECO:0000256" key="3">
    <source>
        <dbReference type="SAM" id="MobiDB-lite"/>
    </source>
</evidence>
<organism evidence="5 6">
    <name type="scientific">Aeoliella straminimaris</name>
    <dbReference type="NCBI Taxonomy" id="2954799"/>
    <lineage>
        <taxon>Bacteria</taxon>
        <taxon>Pseudomonadati</taxon>
        <taxon>Planctomycetota</taxon>
        <taxon>Planctomycetia</taxon>
        <taxon>Pirellulales</taxon>
        <taxon>Lacipirellulaceae</taxon>
        <taxon>Aeoliella</taxon>
    </lineage>
</organism>
<keyword evidence="5" id="KW-0808">Transferase</keyword>
<dbReference type="Gene3D" id="3.40.50.150">
    <property type="entry name" value="Vaccinia Virus protein VP39"/>
    <property type="match status" value="1"/>
</dbReference>
<evidence type="ECO:0000259" key="4">
    <source>
        <dbReference type="Pfam" id="PF02384"/>
    </source>
</evidence>